<name>A0A6C0EK91_9ZZZZ</name>
<accession>A0A6C0EK91</accession>
<dbReference type="EMBL" id="MN738868">
    <property type="protein sequence ID" value="QHT29081.1"/>
    <property type="molecule type" value="Genomic_DNA"/>
</dbReference>
<dbReference type="AlphaFoldDB" id="A0A6C0EK91"/>
<proteinExistence type="predicted"/>
<reference evidence="1" key="1">
    <citation type="journal article" date="2020" name="Nature">
        <title>Giant virus diversity and host interactions through global metagenomics.</title>
        <authorList>
            <person name="Schulz F."/>
            <person name="Roux S."/>
            <person name="Paez-Espino D."/>
            <person name="Jungbluth S."/>
            <person name="Walsh D.A."/>
            <person name="Denef V.J."/>
            <person name="McMahon K.D."/>
            <person name="Konstantinidis K.T."/>
            <person name="Eloe-Fadrosh E.A."/>
            <person name="Kyrpides N.C."/>
            <person name="Woyke T."/>
        </authorList>
    </citation>
    <scope>NUCLEOTIDE SEQUENCE</scope>
    <source>
        <strain evidence="1">GVMAG-M-3300001351-8</strain>
    </source>
</reference>
<organism evidence="1">
    <name type="scientific">viral metagenome</name>
    <dbReference type="NCBI Taxonomy" id="1070528"/>
    <lineage>
        <taxon>unclassified sequences</taxon>
        <taxon>metagenomes</taxon>
        <taxon>organismal metagenomes</taxon>
    </lineage>
</organism>
<evidence type="ECO:0000313" key="1">
    <source>
        <dbReference type="EMBL" id="QHT29081.1"/>
    </source>
</evidence>
<protein>
    <submittedName>
        <fullName evidence="1">Uncharacterized protein</fullName>
    </submittedName>
</protein>
<sequence length="48" mass="5423">MTCCDKELETKIRTILNEAHPDSKIGDSCVSKLVELLKGHCPHYSNKH</sequence>